<protein>
    <recommendedName>
        <fullName evidence="3">Amidoligase</fullName>
    </recommendedName>
</protein>
<gene>
    <name evidence="1" type="ORF">T458_10540</name>
</gene>
<evidence type="ECO:0000313" key="1">
    <source>
        <dbReference type="EMBL" id="EST55090.1"/>
    </source>
</evidence>
<accession>V6MB55</accession>
<dbReference type="HOGENOM" id="CLU_911115_0_0_9"/>
<dbReference type="EMBL" id="AYJU01000015">
    <property type="protein sequence ID" value="EST55090.1"/>
    <property type="molecule type" value="Genomic_DNA"/>
</dbReference>
<dbReference type="AlphaFoldDB" id="V6MB55"/>
<dbReference type="Proteomes" id="UP000017973">
    <property type="component" value="Unassembled WGS sequence"/>
</dbReference>
<dbReference type="Pfam" id="PF12224">
    <property type="entry name" value="Amidoligase_2"/>
    <property type="match status" value="1"/>
</dbReference>
<name>V6MB55_9BACL</name>
<evidence type="ECO:0008006" key="3">
    <source>
        <dbReference type="Google" id="ProtNLM"/>
    </source>
</evidence>
<dbReference type="STRING" id="1408254.T458_10540"/>
<dbReference type="InterPro" id="IPR022025">
    <property type="entry name" value="Amidoligase_2"/>
</dbReference>
<sequence>MMKPIIIRDWKDLYFGVEIEFVGGKPEDVELLPGWTMALDERQIDDTGEESGSELQSPPIQWKDREKINEMLQRLIATGARVNWNCGLHVHVSMEPWGEEAIPDFIDAALQYQESVKYVFHTSEDRLVYCPPVTVEMRDQFVSDPGDAALRHRGRPQSHRCGINIAAWFDNRTVEIRYANGTLKYDEVITTVEFCLRFVAAVGARRKLSCDPKQMANDLGVSLTGYPPPIPAPLWYRERIWLENMLVPILTPIATSLVPDSEILHILPRPDGLLVAIENPDGKLIKYLFHLSSNGWKVEGKLPDS</sequence>
<dbReference type="eggNOG" id="ENOG503092C">
    <property type="taxonomic scope" value="Bacteria"/>
</dbReference>
<comment type="caution">
    <text evidence="1">The sequence shown here is derived from an EMBL/GenBank/DDBJ whole genome shotgun (WGS) entry which is preliminary data.</text>
</comment>
<proteinExistence type="predicted"/>
<dbReference type="RefSeq" id="WP_023556071.1">
    <property type="nucleotide sequence ID" value="NZ_KI629782.1"/>
</dbReference>
<evidence type="ECO:0000313" key="2">
    <source>
        <dbReference type="Proteomes" id="UP000017973"/>
    </source>
</evidence>
<keyword evidence="2" id="KW-1185">Reference proteome</keyword>
<organism evidence="1 2">
    <name type="scientific">Brevibacillus panacihumi W25</name>
    <dbReference type="NCBI Taxonomy" id="1408254"/>
    <lineage>
        <taxon>Bacteria</taxon>
        <taxon>Bacillati</taxon>
        <taxon>Bacillota</taxon>
        <taxon>Bacilli</taxon>
        <taxon>Bacillales</taxon>
        <taxon>Paenibacillaceae</taxon>
        <taxon>Brevibacillus</taxon>
    </lineage>
</organism>
<dbReference type="OrthoDB" id="5380364at2"/>
<reference evidence="1 2" key="1">
    <citation type="journal article" date="2014" name="Genome Announc.">
        <title>Draft Genome Sequence of Brevibacillus panacihumi Strain W25, a Halotolerant Hydrocarbon-Degrading Bacterium.</title>
        <authorList>
            <person name="Wang X."/>
            <person name="Jin D."/>
            <person name="Zhou L."/>
            <person name="Wu L."/>
            <person name="An W."/>
            <person name="Chen Y."/>
            <person name="Zhao L."/>
        </authorList>
    </citation>
    <scope>NUCLEOTIDE SEQUENCE [LARGE SCALE GENOMIC DNA]</scope>
    <source>
        <strain evidence="1 2">W25</strain>
    </source>
</reference>
<dbReference type="PATRIC" id="fig|1408254.3.peg.2088"/>